<gene>
    <name evidence="1" type="ORF">FD26_GL000677</name>
</gene>
<evidence type="ECO:0000313" key="2">
    <source>
        <dbReference type="Proteomes" id="UP000050964"/>
    </source>
</evidence>
<dbReference type="Proteomes" id="UP000050964">
    <property type="component" value="Unassembled WGS sequence"/>
</dbReference>
<organism evidence="1 2">
    <name type="scientific">Companilactobacillus crustorum JCM 15951</name>
    <dbReference type="NCBI Taxonomy" id="1423737"/>
    <lineage>
        <taxon>Bacteria</taxon>
        <taxon>Bacillati</taxon>
        <taxon>Bacillota</taxon>
        <taxon>Bacilli</taxon>
        <taxon>Lactobacillales</taxon>
        <taxon>Lactobacillaceae</taxon>
        <taxon>Companilactobacillus</taxon>
    </lineage>
</organism>
<protein>
    <submittedName>
        <fullName evidence="1">Uncharacterized protein</fullName>
    </submittedName>
</protein>
<dbReference type="AlphaFoldDB" id="A0A837RK24"/>
<comment type="caution">
    <text evidence="1">The sequence shown here is derived from an EMBL/GenBank/DDBJ whole genome shotgun (WGS) entry which is preliminary data.</text>
</comment>
<proteinExistence type="predicted"/>
<name>A0A837RK24_9LACO</name>
<sequence length="52" mass="6023">MEPIGKQANFTFQAWSGDKNKDYKNIDELMTDKFYSGKSLSELIDTVELDFI</sequence>
<dbReference type="EMBL" id="AZDB01000002">
    <property type="protein sequence ID" value="KRK44320.1"/>
    <property type="molecule type" value="Genomic_DNA"/>
</dbReference>
<accession>A0A837RK24</accession>
<evidence type="ECO:0000313" key="1">
    <source>
        <dbReference type="EMBL" id="KRK44320.1"/>
    </source>
</evidence>
<reference evidence="1 2" key="1">
    <citation type="journal article" date="2015" name="Genome Announc.">
        <title>Expanding the biotechnology potential of lactobacilli through comparative genomics of 213 strains and associated genera.</title>
        <authorList>
            <person name="Sun Z."/>
            <person name="Harris H.M."/>
            <person name="McCann A."/>
            <person name="Guo C."/>
            <person name="Argimon S."/>
            <person name="Zhang W."/>
            <person name="Yang X."/>
            <person name="Jeffery I.B."/>
            <person name="Cooney J.C."/>
            <person name="Kagawa T.F."/>
            <person name="Liu W."/>
            <person name="Song Y."/>
            <person name="Salvetti E."/>
            <person name="Wrobel A."/>
            <person name="Rasinkangas P."/>
            <person name="Parkhill J."/>
            <person name="Rea M.C."/>
            <person name="O'Sullivan O."/>
            <person name="Ritari J."/>
            <person name="Douillard F.P."/>
            <person name="Paul Ross R."/>
            <person name="Yang R."/>
            <person name="Briner A.E."/>
            <person name="Felis G.E."/>
            <person name="de Vos W.M."/>
            <person name="Barrangou R."/>
            <person name="Klaenhammer T.R."/>
            <person name="Caufield P.W."/>
            <person name="Cui Y."/>
            <person name="Zhang H."/>
            <person name="O'Toole P.W."/>
        </authorList>
    </citation>
    <scope>NUCLEOTIDE SEQUENCE [LARGE SCALE GENOMIC DNA]</scope>
    <source>
        <strain evidence="1 2">JCM 15951</strain>
    </source>
</reference>